<feature type="transmembrane region" description="Helical" evidence="1">
    <location>
        <begin position="154"/>
        <end position="180"/>
    </location>
</feature>
<name>A0ABV3PZL7_9BACL</name>
<evidence type="ECO:0000313" key="2">
    <source>
        <dbReference type="EMBL" id="MEW9500532.1"/>
    </source>
</evidence>
<sequence length="314" mass="35108">MFNLIRNEWMKILHRPGTYVMAGLLILAVIISTVLFLFIDSTFGEGEEITWQQSLEMDNEQIQETLETGGYDPYIPSAEGALAINEYRLANDLPPNSAKSIWTYLENNSFMLALVGLFAIIMASGIVAGEFSWGTIKLLMIRPIARWKILLSKFMTVATFALAMSGILVILLLILGFVFYDSGTTTRLIYENGSVVEGSMIPYLVKVYIFNSIDVILLATMAFMISAVFRNSSMAIGISLFLYFVGGSATGFIAMYYDWAKYSLFANTNLSLYEMGMPVVEGMTMTFSVIMILIYFTLFVTLAFTVFTKRDISA</sequence>
<dbReference type="PANTHER" id="PTHR37305">
    <property type="entry name" value="INTEGRAL MEMBRANE PROTEIN-RELATED"/>
    <property type="match status" value="1"/>
</dbReference>
<evidence type="ECO:0000313" key="3">
    <source>
        <dbReference type="Proteomes" id="UP001556040"/>
    </source>
</evidence>
<keyword evidence="1" id="KW-0812">Transmembrane</keyword>
<dbReference type="RefSeq" id="WP_367777829.1">
    <property type="nucleotide sequence ID" value="NZ_JBFMIA010000001.1"/>
</dbReference>
<dbReference type="Proteomes" id="UP001556040">
    <property type="component" value="Unassembled WGS sequence"/>
</dbReference>
<accession>A0ABV3PZL7</accession>
<feature type="transmembrane region" description="Helical" evidence="1">
    <location>
        <begin position="200"/>
        <end position="223"/>
    </location>
</feature>
<proteinExistence type="predicted"/>
<feature type="transmembrane region" description="Helical" evidence="1">
    <location>
        <begin position="235"/>
        <end position="257"/>
    </location>
</feature>
<comment type="caution">
    <text evidence="2">The sequence shown here is derived from an EMBL/GenBank/DDBJ whole genome shotgun (WGS) entry which is preliminary data.</text>
</comment>
<evidence type="ECO:0000256" key="1">
    <source>
        <dbReference type="SAM" id="Phobius"/>
    </source>
</evidence>
<dbReference type="PANTHER" id="PTHR37305:SF1">
    <property type="entry name" value="MEMBRANE PROTEIN"/>
    <property type="match status" value="1"/>
</dbReference>
<keyword evidence="1" id="KW-0472">Membrane</keyword>
<protein>
    <submittedName>
        <fullName evidence="2">ABC transporter permease subunit</fullName>
    </submittedName>
</protein>
<feature type="transmembrane region" description="Helical" evidence="1">
    <location>
        <begin position="110"/>
        <end position="133"/>
    </location>
</feature>
<keyword evidence="3" id="KW-1185">Reference proteome</keyword>
<organism evidence="2 3">
    <name type="scientific">Jeotgalibacillus marinus</name>
    <dbReference type="NCBI Taxonomy" id="86667"/>
    <lineage>
        <taxon>Bacteria</taxon>
        <taxon>Bacillati</taxon>
        <taxon>Bacillota</taxon>
        <taxon>Bacilli</taxon>
        <taxon>Bacillales</taxon>
        <taxon>Caryophanaceae</taxon>
        <taxon>Jeotgalibacillus</taxon>
    </lineage>
</organism>
<feature type="transmembrane region" description="Helical" evidence="1">
    <location>
        <begin position="20"/>
        <end position="39"/>
    </location>
</feature>
<gene>
    <name evidence="2" type="ORF">AB1471_01810</name>
</gene>
<reference evidence="2 3" key="1">
    <citation type="journal article" date="1979" name="Int. J. Syst. Evol. Microbiol.">
        <title>Bacillus globisporus subsp. marinus subsp. nov.</title>
        <authorList>
            <person name="Liu H."/>
        </authorList>
    </citation>
    <scope>NUCLEOTIDE SEQUENCE [LARGE SCALE GENOMIC DNA]</scope>
    <source>
        <strain evidence="2 3">DSM 1297</strain>
    </source>
</reference>
<feature type="transmembrane region" description="Helical" evidence="1">
    <location>
        <begin position="285"/>
        <end position="307"/>
    </location>
</feature>
<keyword evidence="1" id="KW-1133">Transmembrane helix</keyword>
<dbReference type="EMBL" id="JBFMIA010000001">
    <property type="protein sequence ID" value="MEW9500532.1"/>
    <property type="molecule type" value="Genomic_DNA"/>
</dbReference>
<dbReference type="Pfam" id="PF12679">
    <property type="entry name" value="ABC2_membrane_2"/>
    <property type="match status" value="1"/>
</dbReference>